<protein>
    <submittedName>
        <fullName evidence="2">Uncharacterized protein</fullName>
    </submittedName>
</protein>
<proteinExistence type="predicted"/>
<sequence>MMSMAGFWVILNLLFLVLLVLGISKILKSRISKKISIWVMAMYFIVLVFSPLMAAMMRGEDKINEPVRVPDAYFMSVVENAETMTLEDLVRDEHFVLLNVQEIPVFLNDFSKDSPLEIASRHRDHDQFDHRYRYQLMVEVTDEVENVEISQFVQRTYTDQVEISLELAPWSWTMTEGRLKPEIHQTEIVQHRLTPNPLFFHFKEKHSAIKNGSHSQEMDFHFMLPEFRVIQWIRVPEGLHFQFQ</sequence>
<reference evidence="2 3" key="1">
    <citation type="submission" date="2024-04" db="EMBL/GenBank/DDBJ databases">
        <title>Genome sequencing and metabolic network reconstruction of aminoacids and betaine degradation by Anoxynatronum sibiricum.</title>
        <authorList>
            <person name="Detkova E.N."/>
            <person name="Boltjanskaja Y.V."/>
            <person name="Mardanov A.V."/>
            <person name="Kevbrin V."/>
        </authorList>
    </citation>
    <scope>NUCLEOTIDE SEQUENCE [LARGE SCALE GENOMIC DNA]</scope>
    <source>
        <strain evidence="2 3">Z-7981</strain>
    </source>
</reference>
<gene>
    <name evidence="2" type="ORF">AAIG11_07490</name>
</gene>
<keyword evidence="1" id="KW-1133">Transmembrane helix</keyword>
<keyword evidence="1" id="KW-0812">Transmembrane</keyword>
<dbReference type="Proteomes" id="UP001407405">
    <property type="component" value="Unassembled WGS sequence"/>
</dbReference>
<evidence type="ECO:0000256" key="1">
    <source>
        <dbReference type="SAM" id="Phobius"/>
    </source>
</evidence>
<name>A0ABU9VT38_9CLOT</name>
<dbReference type="EMBL" id="JBCITM010000006">
    <property type="protein sequence ID" value="MEN1760310.1"/>
    <property type="molecule type" value="Genomic_DNA"/>
</dbReference>
<feature type="transmembrane region" description="Helical" evidence="1">
    <location>
        <begin position="35"/>
        <end position="57"/>
    </location>
</feature>
<evidence type="ECO:0000313" key="3">
    <source>
        <dbReference type="Proteomes" id="UP001407405"/>
    </source>
</evidence>
<keyword evidence="3" id="KW-1185">Reference proteome</keyword>
<dbReference type="RefSeq" id="WP_343185631.1">
    <property type="nucleotide sequence ID" value="NZ_JBCITM010000006.1"/>
</dbReference>
<comment type="caution">
    <text evidence="2">The sequence shown here is derived from an EMBL/GenBank/DDBJ whole genome shotgun (WGS) entry which is preliminary data.</text>
</comment>
<organism evidence="2 3">
    <name type="scientific">Anoxynatronum sibiricum</name>
    <dbReference type="NCBI Taxonomy" id="210623"/>
    <lineage>
        <taxon>Bacteria</taxon>
        <taxon>Bacillati</taxon>
        <taxon>Bacillota</taxon>
        <taxon>Clostridia</taxon>
        <taxon>Eubacteriales</taxon>
        <taxon>Clostridiaceae</taxon>
        <taxon>Anoxynatronum</taxon>
    </lineage>
</organism>
<keyword evidence="1" id="KW-0472">Membrane</keyword>
<accession>A0ABU9VT38</accession>
<feature type="transmembrane region" description="Helical" evidence="1">
    <location>
        <begin position="6"/>
        <end position="23"/>
    </location>
</feature>
<evidence type="ECO:0000313" key="2">
    <source>
        <dbReference type="EMBL" id="MEN1760310.1"/>
    </source>
</evidence>